<evidence type="ECO:0008006" key="3">
    <source>
        <dbReference type="Google" id="ProtNLM"/>
    </source>
</evidence>
<reference evidence="2" key="1">
    <citation type="submission" date="2016-01" db="EMBL/GenBank/DDBJ databases">
        <authorList>
            <person name="Mitreva M."/>
            <person name="Pepin K.H."/>
            <person name="Mihindukulasuriya K.A."/>
            <person name="Fulton R."/>
            <person name="Fronick C."/>
            <person name="O'Laughlin M."/>
            <person name="Miner T."/>
            <person name="Herter B."/>
            <person name="Rosa B.A."/>
            <person name="Cordes M."/>
            <person name="Tomlinson C."/>
            <person name="Wollam A."/>
            <person name="Palsikar V.B."/>
            <person name="Mardis E.R."/>
            <person name="Wilson R.K."/>
        </authorList>
    </citation>
    <scope>NUCLEOTIDE SEQUENCE [LARGE SCALE GENOMIC DNA]</scope>
    <source>
        <strain evidence="2">DNF00896</strain>
    </source>
</reference>
<name>A0A133ZJG2_9FIRM</name>
<evidence type="ECO:0000313" key="1">
    <source>
        <dbReference type="EMBL" id="KXB55588.1"/>
    </source>
</evidence>
<dbReference type="RefSeq" id="WP_009446284.1">
    <property type="nucleotide sequence ID" value="NZ_KQ959840.1"/>
</dbReference>
<evidence type="ECO:0000313" key="2">
    <source>
        <dbReference type="Proteomes" id="UP000070394"/>
    </source>
</evidence>
<proteinExistence type="predicted"/>
<dbReference type="PATRIC" id="fig|467210.3.peg.2106"/>
<protein>
    <recommendedName>
        <fullName evidence="3">ATPase</fullName>
    </recommendedName>
</protein>
<accession>A0A133ZJG2</accession>
<keyword evidence="2" id="KW-1185">Reference proteome</keyword>
<organism evidence="1 2">
    <name type="scientific">Lachnoanaerobaculum saburreum</name>
    <dbReference type="NCBI Taxonomy" id="467210"/>
    <lineage>
        <taxon>Bacteria</taxon>
        <taxon>Bacillati</taxon>
        <taxon>Bacillota</taxon>
        <taxon>Clostridia</taxon>
        <taxon>Lachnospirales</taxon>
        <taxon>Lachnospiraceae</taxon>
        <taxon>Lachnoanaerobaculum</taxon>
    </lineage>
</organism>
<dbReference type="EMBL" id="LSDA01000111">
    <property type="protein sequence ID" value="KXB55588.1"/>
    <property type="molecule type" value="Genomic_DNA"/>
</dbReference>
<dbReference type="Proteomes" id="UP000070394">
    <property type="component" value="Unassembled WGS sequence"/>
</dbReference>
<dbReference type="STRING" id="467210.HMPREF1866_02128"/>
<dbReference type="OrthoDB" id="1770989at2"/>
<gene>
    <name evidence="1" type="ORF">HMPREF1866_02128</name>
</gene>
<sequence>MSRIEQVITEIEEFVNRCKTVALSNSIIKVNKEEFVALLNELRQEIPEEVTQSQKVISNKESILLDAKDKAEKEILDANLKSNSIKDDAKRKADAIILSARKESEAIMLEANKLKSQLVNENQIMQAAYAESDRIIAYARMDADKIIYEANAEADELRKSSVRYSDELLQSIQEIISGALVDGQNKFSQYLNSLQYYTEEIGKNRQELATSIVPADPNSQEQ</sequence>
<dbReference type="AlphaFoldDB" id="A0A133ZJG2"/>
<comment type="caution">
    <text evidence="1">The sequence shown here is derived from an EMBL/GenBank/DDBJ whole genome shotgun (WGS) entry which is preliminary data.</text>
</comment>